<evidence type="ECO:0000313" key="1">
    <source>
        <dbReference type="EMBL" id="GMS79152.1"/>
    </source>
</evidence>
<comment type="caution">
    <text evidence="1">The sequence shown here is derived from an EMBL/GenBank/DDBJ whole genome shotgun (WGS) entry which is preliminary data.</text>
</comment>
<organism evidence="1 2">
    <name type="scientific">Pristionchus entomophagus</name>
    <dbReference type="NCBI Taxonomy" id="358040"/>
    <lineage>
        <taxon>Eukaryota</taxon>
        <taxon>Metazoa</taxon>
        <taxon>Ecdysozoa</taxon>
        <taxon>Nematoda</taxon>
        <taxon>Chromadorea</taxon>
        <taxon>Rhabditida</taxon>
        <taxon>Rhabditina</taxon>
        <taxon>Diplogasteromorpha</taxon>
        <taxon>Diplogasteroidea</taxon>
        <taxon>Neodiplogasteridae</taxon>
        <taxon>Pristionchus</taxon>
    </lineage>
</organism>
<feature type="non-terminal residue" evidence="1">
    <location>
        <position position="1"/>
    </location>
</feature>
<accession>A0AAV5S848</accession>
<reference evidence="1" key="1">
    <citation type="submission" date="2023-10" db="EMBL/GenBank/DDBJ databases">
        <title>Genome assembly of Pristionchus species.</title>
        <authorList>
            <person name="Yoshida K."/>
            <person name="Sommer R.J."/>
        </authorList>
    </citation>
    <scope>NUCLEOTIDE SEQUENCE</scope>
    <source>
        <strain evidence="1">RS0144</strain>
    </source>
</reference>
<name>A0AAV5S848_9BILA</name>
<protein>
    <submittedName>
        <fullName evidence="1">Uncharacterized protein</fullName>
    </submittedName>
</protein>
<evidence type="ECO:0000313" key="2">
    <source>
        <dbReference type="Proteomes" id="UP001432027"/>
    </source>
</evidence>
<keyword evidence="2" id="KW-1185">Reference proteome</keyword>
<dbReference type="EMBL" id="BTSX01000001">
    <property type="protein sequence ID" value="GMS79152.1"/>
    <property type="molecule type" value="Genomic_DNA"/>
</dbReference>
<feature type="non-terminal residue" evidence="1">
    <location>
        <position position="63"/>
    </location>
</feature>
<proteinExistence type="predicted"/>
<dbReference type="Proteomes" id="UP001432027">
    <property type="component" value="Unassembled WGS sequence"/>
</dbReference>
<dbReference type="AlphaFoldDB" id="A0AAV5S848"/>
<sequence length="63" mass="6855">GSRSTAVVQGRPEDVMHLPRSAGDRAEQMRGLGVVVVMVAGMPESVGTIRIHPMHEEVSVYRK</sequence>
<gene>
    <name evidence="1" type="ORF">PENTCL1PPCAC_1327</name>
</gene>